<dbReference type="RefSeq" id="WP_013597225.1">
    <property type="nucleotide sequence ID" value="NC_015144.1"/>
</dbReference>
<sequence>MFVLGADIKIGNFVFRSINEVEITKSVDEITDIATIYLPTKFKVKSDQKELYTEEAIKVSDEVVITLAYDGVYEGVEFKGVVSKIKPTIPLEIQCEDYTWHLKRKNITKAWNKGVSLKDILTEVIAGTDLKLSSDIPDVHYDKYIIQNASAAKVLQTIKEENGLSVFLTDDHELYVGLQQLTNVDQVAVYDLNYNLVENNLEFIKAEDKRLKVRYTYIDKENKRKTIEVGDDDGELRTFHTSVISDENKLKELANAELLKLKYDGYSGSIESFLMPFATRGMAAKILDKEHPNRDGKYFVNKVVTKFGMSGARREIFITNKL</sequence>
<dbReference type="HOGENOM" id="CLU_072560_0_0_10"/>
<organism evidence="1 2">
    <name type="scientific">Weeksella virosa (strain ATCC 43766 / DSM 16922 / JCM 21250 / CCUG 30538 / CDC 9751 / IAM 14551 / NBRC 16016 / NCTC 11634 / CL345/78)</name>
    <dbReference type="NCBI Taxonomy" id="865938"/>
    <lineage>
        <taxon>Bacteria</taxon>
        <taxon>Pseudomonadati</taxon>
        <taxon>Bacteroidota</taxon>
        <taxon>Flavobacteriia</taxon>
        <taxon>Flavobacteriales</taxon>
        <taxon>Weeksellaceae</taxon>
        <taxon>Weeksella</taxon>
    </lineage>
</organism>
<accession>F0P2U3</accession>
<evidence type="ECO:0000313" key="1">
    <source>
        <dbReference type="EMBL" id="ADX66833.1"/>
    </source>
</evidence>
<evidence type="ECO:0000313" key="2">
    <source>
        <dbReference type="Proteomes" id="UP000008641"/>
    </source>
</evidence>
<keyword evidence="2" id="KW-1185">Reference proteome</keyword>
<dbReference type="EMBL" id="CP002455">
    <property type="protein sequence ID" value="ADX66833.1"/>
    <property type="molecule type" value="Genomic_DNA"/>
</dbReference>
<protein>
    <recommendedName>
        <fullName evidence="3">Late control protein</fullName>
    </recommendedName>
</protein>
<dbReference type="Proteomes" id="UP000008641">
    <property type="component" value="Chromosome"/>
</dbReference>
<reference evidence="2" key="2">
    <citation type="journal article" date="2011" name="Stand. Genomic Sci.">
        <title>Complete genome sequence of Weeksella virosa type strain (9751T).</title>
        <authorList>
            <person name="Lang E."/>
            <person name="Teshima H."/>
            <person name="Lucas S."/>
            <person name="Lapidus A."/>
            <person name="Hammon N."/>
            <person name="Deshpande S."/>
            <person name="Nolan M."/>
            <person name="Cheng J."/>
            <person name="Pitluck S."/>
            <person name="Liolios K."/>
            <person name="Pagani I."/>
            <person name="Mikhailova N."/>
            <person name="Ivanova N."/>
            <person name="Mavromatis K."/>
            <person name="Pati A."/>
            <person name="Tapia R."/>
            <person name="Han C."/>
            <person name="Goodwin L."/>
            <person name="Chen A."/>
            <person name="Palaniappan K."/>
            <person name="Land M."/>
            <person name="Hauser L."/>
            <person name="Chang Y."/>
            <person name="Jeffries C."/>
            <person name="Brambilla E."/>
            <person name="Kopitz M."/>
            <person name="Rohde M."/>
            <person name="Goker M."/>
            <person name="Tindall B."/>
            <person name="Detter J."/>
            <person name="Woyke T."/>
            <person name="Bristow J."/>
            <person name="Eisen J."/>
            <person name="Markowitz V."/>
            <person name="Hugenholtz P."/>
            <person name="Klenk H."/>
            <person name="Kyrpides N."/>
        </authorList>
    </citation>
    <scope>NUCLEOTIDE SEQUENCE [LARGE SCALE GENOMIC DNA]</scope>
    <source>
        <strain evidence="2">ATCC 43766 / DSM 16922 / JCM 21250 / NBRC 16016 / NCTC 11634 / CL345/78</strain>
    </source>
</reference>
<gene>
    <name evidence="1" type="ordered locus">Weevi_0107</name>
</gene>
<evidence type="ECO:0008006" key="3">
    <source>
        <dbReference type="Google" id="ProtNLM"/>
    </source>
</evidence>
<proteinExistence type="predicted"/>
<name>F0P2U3_WEEVC</name>
<reference evidence="1 2" key="1">
    <citation type="journal article" date="2011" name="Stand. Genomic Sci.">
        <title>Complete genome sequence of Weeksella virosa type strain (9751).</title>
        <authorList>
            <person name="Lang E."/>
            <person name="Teshima H."/>
            <person name="Lucas S."/>
            <person name="Lapidus A."/>
            <person name="Hammon N."/>
            <person name="Deshpande S."/>
            <person name="Nolan M."/>
            <person name="Cheng J.F."/>
            <person name="Pitluck S."/>
            <person name="Liolios K."/>
            <person name="Pagani I."/>
            <person name="Mikhailova N."/>
            <person name="Ivanova N."/>
            <person name="Mavromatis K."/>
            <person name="Pati A."/>
            <person name="Tapia R."/>
            <person name="Han C."/>
            <person name="Goodwin L."/>
            <person name="Chen A."/>
            <person name="Palaniappan K."/>
            <person name="Land M."/>
            <person name="Hauser L."/>
            <person name="Chang Y.J."/>
            <person name="Jeffries C.D."/>
            <person name="Brambilla E.M."/>
            <person name="Kopitz M."/>
            <person name="Rohde M."/>
            <person name="Goker M."/>
            <person name="Tindall B.J."/>
            <person name="Detter J.C."/>
            <person name="Woyke T."/>
            <person name="Bristow J."/>
            <person name="Eisen J.A."/>
            <person name="Markowitz V."/>
            <person name="Hugenholtz P."/>
            <person name="Klenk H.P."/>
            <person name="Kyrpides N.C."/>
        </authorList>
    </citation>
    <scope>NUCLEOTIDE SEQUENCE [LARGE SCALE GENOMIC DNA]</scope>
    <source>
        <strain evidence="2">ATCC 43766 / DSM 16922 / JCM 21250 / NBRC 16016 / NCTC 11634 / CL345/78</strain>
    </source>
</reference>
<dbReference type="AlphaFoldDB" id="F0P2U3"/>
<dbReference type="STRING" id="865938.Weevi_0107"/>
<dbReference type="OrthoDB" id="1065075at2"/>
<dbReference type="eggNOG" id="COG3500">
    <property type="taxonomic scope" value="Bacteria"/>
</dbReference>
<dbReference type="KEGG" id="wvi:Weevi_0107"/>
<dbReference type="SUPFAM" id="SSF69279">
    <property type="entry name" value="Phage tail proteins"/>
    <property type="match status" value="1"/>
</dbReference>